<feature type="compositionally biased region" description="Basic and acidic residues" evidence="1">
    <location>
        <begin position="68"/>
        <end position="78"/>
    </location>
</feature>
<dbReference type="Proteomes" id="UP000252985">
    <property type="component" value="Chromosome"/>
</dbReference>
<evidence type="ECO:0000313" key="2">
    <source>
        <dbReference type="EMBL" id="AXG11661.1"/>
    </source>
</evidence>
<reference evidence="2 3" key="1">
    <citation type="submission" date="2018-07" db="EMBL/GenBank/DDBJ databases">
        <title>Genome sequences of Haloplanus sp. CBA1112.</title>
        <authorList>
            <person name="Kim Y.B."/>
            <person name="Roh S.W."/>
        </authorList>
    </citation>
    <scope>NUCLEOTIDE SEQUENCE [LARGE SCALE GENOMIC DNA]</scope>
    <source>
        <strain evidence="2 3">CBA1112</strain>
    </source>
</reference>
<dbReference type="KEGG" id="haq:DU484_18365"/>
<evidence type="ECO:0000313" key="3">
    <source>
        <dbReference type="Proteomes" id="UP000252985"/>
    </source>
</evidence>
<feature type="compositionally biased region" description="Basic and acidic residues" evidence="1">
    <location>
        <begin position="20"/>
        <end position="49"/>
    </location>
</feature>
<feature type="compositionally biased region" description="Low complexity" evidence="1">
    <location>
        <begin position="56"/>
        <end position="67"/>
    </location>
</feature>
<evidence type="ECO:0000256" key="1">
    <source>
        <dbReference type="SAM" id="MobiDB-lite"/>
    </source>
</evidence>
<organism evidence="2 3">
    <name type="scientific">Haloplanus rubicundus</name>
    <dbReference type="NCBI Taxonomy" id="1547898"/>
    <lineage>
        <taxon>Archaea</taxon>
        <taxon>Methanobacteriati</taxon>
        <taxon>Methanobacteriota</taxon>
        <taxon>Stenosarchaea group</taxon>
        <taxon>Halobacteria</taxon>
        <taxon>Halobacteriales</taxon>
        <taxon>Haloferacaceae</taxon>
        <taxon>Haloplanus</taxon>
    </lineage>
</organism>
<dbReference type="EMBL" id="CP031148">
    <property type="protein sequence ID" value="AXG11661.1"/>
    <property type="molecule type" value="Genomic_DNA"/>
</dbReference>
<feature type="region of interest" description="Disordered" evidence="1">
    <location>
        <begin position="146"/>
        <end position="190"/>
    </location>
</feature>
<sequence>MKQRTVGALRERAGSASRSAQDRAEAEIQERADADAVKAAARETLRALEADEGAPDGDYGTTGTETDSIAKRATDAAKVRSPMGGSLRTIGDERVVTDMARAAAAEGDGLATGAGLTFEGEASDRPERAASDPAFVGVSAGFGMEGGDDPVAGEGLSVADPFGLTGTADNRDDGGDDDPFPGVRLFGGEE</sequence>
<name>A0A345EHI9_9EURY</name>
<protein>
    <submittedName>
        <fullName evidence="2">Uncharacterized protein</fullName>
    </submittedName>
</protein>
<accession>A0A345EHI9</accession>
<gene>
    <name evidence="2" type="ORF">DU484_18365</name>
</gene>
<feature type="region of interest" description="Disordered" evidence="1">
    <location>
        <begin position="1"/>
        <end position="90"/>
    </location>
</feature>
<proteinExistence type="predicted"/>
<dbReference type="AlphaFoldDB" id="A0A345EHI9"/>